<sequence>MHYTIDRYSVIKMTLRMKGGYMKPTKLFRIRVECTTRNAICVCQSRLAHNSPLTRFFFHSHALHSVRTSGLTLWAQRVGAAGMSQHRTLCCNSKPNVTRIGKVEGSSWDGRRL</sequence>
<evidence type="ECO:0000313" key="2">
    <source>
        <dbReference type="Proteomes" id="UP001054837"/>
    </source>
</evidence>
<comment type="caution">
    <text evidence="1">The sequence shown here is derived from an EMBL/GenBank/DDBJ whole genome shotgun (WGS) entry which is preliminary data.</text>
</comment>
<gene>
    <name evidence="1" type="ORF">CDAR_263341</name>
</gene>
<keyword evidence="2" id="KW-1185">Reference proteome</keyword>
<dbReference type="EMBL" id="BPLQ01006841">
    <property type="protein sequence ID" value="GIY25649.1"/>
    <property type="molecule type" value="Genomic_DNA"/>
</dbReference>
<dbReference type="AlphaFoldDB" id="A0AAV4RX11"/>
<dbReference type="Proteomes" id="UP001054837">
    <property type="component" value="Unassembled WGS sequence"/>
</dbReference>
<accession>A0AAV4RX11</accession>
<name>A0AAV4RX11_9ARAC</name>
<protein>
    <submittedName>
        <fullName evidence="1">Uncharacterized protein</fullName>
    </submittedName>
</protein>
<evidence type="ECO:0000313" key="1">
    <source>
        <dbReference type="EMBL" id="GIY25649.1"/>
    </source>
</evidence>
<reference evidence="1 2" key="1">
    <citation type="submission" date="2021-06" db="EMBL/GenBank/DDBJ databases">
        <title>Caerostris darwini draft genome.</title>
        <authorList>
            <person name="Kono N."/>
            <person name="Arakawa K."/>
        </authorList>
    </citation>
    <scope>NUCLEOTIDE SEQUENCE [LARGE SCALE GENOMIC DNA]</scope>
</reference>
<organism evidence="1 2">
    <name type="scientific">Caerostris darwini</name>
    <dbReference type="NCBI Taxonomy" id="1538125"/>
    <lineage>
        <taxon>Eukaryota</taxon>
        <taxon>Metazoa</taxon>
        <taxon>Ecdysozoa</taxon>
        <taxon>Arthropoda</taxon>
        <taxon>Chelicerata</taxon>
        <taxon>Arachnida</taxon>
        <taxon>Araneae</taxon>
        <taxon>Araneomorphae</taxon>
        <taxon>Entelegynae</taxon>
        <taxon>Araneoidea</taxon>
        <taxon>Araneidae</taxon>
        <taxon>Caerostris</taxon>
    </lineage>
</organism>
<proteinExistence type="predicted"/>